<gene>
    <name evidence="2" type="ORF">PLEPLA_LOCUS33006</name>
</gene>
<protein>
    <submittedName>
        <fullName evidence="2">Uncharacterized protein</fullName>
    </submittedName>
</protein>
<evidence type="ECO:0000313" key="2">
    <source>
        <dbReference type="EMBL" id="CAB1445275.1"/>
    </source>
</evidence>
<comment type="caution">
    <text evidence="2">The sequence shown here is derived from an EMBL/GenBank/DDBJ whole genome shotgun (WGS) entry which is preliminary data.</text>
</comment>
<evidence type="ECO:0000256" key="1">
    <source>
        <dbReference type="SAM" id="MobiDB-lite"/>
    </source>
</evidence>
<dbReference type="AlphaFoldDB" id="A0A9N7Z0N5"/>
<feature type="compositionally biased region" description="Polar residues" evidence="1">
    <location>
        <begin position="40"/>
        <end position="69"/>
    </location>
</feature>
<keyword evidence="3" id="KW-1185">Reference proteome</keyword>
<proteinExistence type="predicted"/>
<dbReference type="Proteomes" id="UP001153269">
    <property type="component" value="Unassembled WGS sequence"/>
</dbReference>
<evidence type="ECO:0000313" key="3">
    <source>
        <dbReference type="Proteomes" id="UP001153269"/>
    </source>
</evidence>
<dbReference type="EMBL" id="CADEAL010003602">
    <property type="protein sequence ID" value="CAB1445275.1"/>
    <property type="molecule type" value="Genomic_DNA"/>
</dbReference>
<sequence length="90" mass="9839">MKPLREHGRLYWMLLPLSMICEDPILFTSELCVCSRGTSTSAADATRRSGSGHKNPQVSVRETPVNQRVSGPESRSVKQLGPDVVCGRAV</sequence>
<feature type="region of interest" description="Disordered" evidence="1">
    <location>
        <begin position="40"/>
        <end position="90"/>
    </location>
</feature>
<reference evidence="2" key="1">
    <citation type="submission" date="2020-03" db="EMBL/GenBank/DDBJ databases">
        <authorList>
            <person name="Weist P."/>
        </authorList>
    </citation>
    <scope>NUCLEOTIDE SEQUENCE</scope>
</reference>
<organism evidence="2 3">
    <name type="scientific">Pleuronectes platessa</name>
    <name type="common">European plaice</name>
    <dbReference type="NCBI Taxonomy" id="8262"/>
    <lineage>
        <taxon>Eukaryota</taxon>
        <taxon>Metazoa</taxon>
        <taxon>Chordata</taxon>
        <taxon>Craniata</taxon>
        <taxon>Vertebrata</taxon>
        <taxon>Euteleostomi</taxon>
        <taxon>Actinopterygii</taxon>
        <taxon>Neopterygii</taxon>
        <taxon>Teleostei</taxon>
        <taxon>Neoteleostei</taxon>
        <taxon>Acanthomorphata</taxon>
        <taxon>Carangaria</taxon>
        <taxon>Pleuronectiformes</taxon>
        <taxon>Pleuronectoidei</taxon>
        <taxon>Pleuronectidae</taxon>
        <taxon>Pleuronectes</taxon>
    </lineage>
</organism>
<name>A0A9N7Z0N5_PLEPL</name>
<accession>A0A9N7Z0N5</accession>